<dbReference type="OrthoDB" id="62952at2759"/>
<sequence length="321" mass="35325">MSDIIQSSPGALDRRGPGKAPRGSRARHANRGPGRGTTGQRQRPPGKAAPSTIAKPPAGFLDLPGEVRNSIYELVLLFHDPIYPWSGHDRQEKITTSIFRTSKAVHSEASSLFYGHNRFYFGLVVSQTVVSFFEQIGSNNAGYIRHIDIGALDFDKRDPNSIALAKDSDDTLATIKSSCLTLKTLTMSINASSLFEDENRLYDLQSNKVVNKVLELVDTRIRAGSSLQEPIIEVFSDSWSDNPLSDHIGGIMRSLGWAVIIIESDEEEENDEEEDEAGGSNEDYISDYLDAGGYGDDGDGDFGDHDDEFWERAEAAIYGNM</sequence>
<dbReference type="EMBL" id="KV875103">
    <property type="protein sequence ID" value="OIW24566.1"/>
    <property type="molecule type" value="Genomic_DNA"/>
</dbReference>
<keyword evidence="3" id="KW-1185">Reference proteome</keyword>
<evidence type="ECO:0000313" key="3">
    <source>
        <dbReference type="Proteomes" id="UP000182658"/>
    </source>
</evidence>
<feature type="region of interest" description="Disordered" evidence="1">
    <location>
        <begin position="1"/>
        <end position="59"/>
    </location>
</feature>
<dbReference type="PANTHER" id="PTHR42085:SF1">
    <property type="entry name" value="F-BOX DOMAIN-CONTAINING PROTEIN"/>
    <property type="match status" value="1"/>
</dbReference>
<dbReference type="InterPro" id="IPR038883">
    <property type="entry name" value="AN11006-like"/>
</dbReference>
<feature type="compositionally biased region" description="Acidic residues" evidence="1">
    <location>
        <begin position="266"/>
        <end position="277"/>
    </location>
</feature>
<name>A0A1J7IAT2_9PEZI</name>
<gene>
    <name evidence="2" type="ORF">CONLIGDRAFT_623468</name>
</gene>
<evidence type="ECO:0000313" key="2">
    <source>
        <dbReference type="EMBL" id="OIW24566.1"/>
    </source>
</evidence>
<dbReference type="AlphaFoldDB" id="A0A1J7IAT2"/>
<reference evidence="2 3" key="1">
    <citation type="submission" date="2016-10" db="EMBL/GenBank/DDBJ databases">
        <title>Draft genome sequence of Coniochaeta ligniaria NRRL30616, a lignocellulolytic fungus for bioabatement of inhibitors in plant biomass hydrolysates.</title>
        <authorList>
            <consortium name="DOE Joint Genome Institute"/>
            <person name="Jimenez D.J."/>
            <person name="Hector R.E."/>
            <person name="Riley R."/>
            <person name="Sun H."/>
            <person name="Grigoriev I.V."/>
            <person name="Van Elsas J.D."/>
            <person name="Nichols N.N."/>
        </authorList>
    </citation>
    <scope>NUCLEOTIDE SEQUENCE [LARGE SCALE GENOMIC DNA]</scope>
    <source>
        <strain evidence="2 3">NRRL 30616</strain>
    </source>
</reference>
<feature type="compositionally biased region" description="Low complexity" evidence="1">
    <location>
        <begin position="278"/>
        <end position="290"/>
    </location>
</feature>
<organism evidence="2 3">
    <name type="scientific">Coniochaeta ligniaria NRRL 30616</name>
    <dbReference type="NCBI Taxonomy" id="1408157"/>
    <lineage>
        <taxon>Eukaryota</taxon>
        <taxon>Fungi</taxon>
        <taxon>Dikarya</taxon>
        <taxon>Ascomycota</taxon>
        <taxon>Pezizomycotina</taxon>
        <taxon>Sordariomycetes</taxon>
        <taxon>Sordariomycetidae</taxon>
        <taxon>Coniochaetales</taxon>
        <taxon>Coniochaetaceae</taxon>
        <taxon>Coniochaeta</taxon>
    </lineage>
</organism>
<proteinExistence type="predicted"/>
<dbReference type="STRING" id="1408157.A0A1J7IAT2"/>
<evidence type="ECO:0000256" key="1">
    <source>
        <dbReference type="SAM" id="MobiDB-lite"/>
    </source>
</evidence>
<protein>
    <submittedName>
        <fullName evidence="2">Uncharacterized protein</fullName>
    </submittedName>
</protein>
<dbReference type="PANTHER" id="PTHR42085">
    <property type="entry name" value="F-BOX DOMAIN-CONTAINING PROTEIN"/>
    <property type="match status" value="1"/>
</dbReference>
<dbReference type="InParanoid" id="A0A1J7IAT2"/>
<feature type="region of interest" description="Disordered" evidence="1">
    <location>
        <begin position="266"/>
        <end position="290"/>
    </location>
</feature>
<dbReference type="Proteomes" id="UP000182658">
    <property type="component" value="Unassembled WGS sequence"/>
</dbReference>
<accession>A0A1J7IAT2</accession>